<keyword evidence="2" id="KW-1185">Reference proteome</keyword>
<dbReference type="PANTHER" id="PTHR33710">
    <property type="entry name" value="BNAC02G09200D PROTEIN"/>
    <property type="match status" value="1"/>
</dbReference>
<evidence type="ECO:0000313" key="1">
    <source>
        <dbReference type="EMBL" id="KAK9931813.1"/>
    </source>
</evidence>
<dbReference type="Gene3D" id="3.60.10.10">
    <property type="entry name" value="Endonuclease/exonuclease/phosphatase"/>
    <property type="match status" value="1"/>
</dbReference>
<proteinExistence type="predicted"/>
<protein>
    <recommendedName>
        <fullName evidence="3">Reverse transcriptase</fullName>
    </recommendedName>
</protein>
<name>A0AAW1X721_RUBAR</name>
<sequence length="327" mass="37755">MSDVCELVHVDTKGAEFTWVRRNGLRGNVELRLDRSLVNLEWLDAWDNFDCCTLPRICSDHHPLLISFSKAYGDHHSLFRFRKMWLEHKDFLSFVKDCWCSISAHGCPLTVLQHKLRVLRKALRSWNWEVFGDVHHRVKLDLDALAEIQNDIVASGGSDEKFAKETELQANLNDSLRLQEILWKEKARLRWLSDGDRNTQYFHAMCRARRHRSSITLLQNNDEVIDDPLLIQSHIIDYYADLFAHHTDYLDNGLVSSIIPSLVTEAENSTLILIPSDEEIWTAVKSMDIDSAPGPDGFNGHFYISCWEIVGADVIAAVQYFFYHGQL</sequence>
<dbReference type="InterPro" id="IPR036691">
    <property type="entry name" value="Endo/exonu/phosph_ase_sf"/>
</dbReference>
<comment type="caution">
    <text evidence="1">The sequence shown here is derived from an EMBL/GenBank/DDBJ whole genome shotgun (WGS) entry which is preliminary data.</text>
</comment>
<organism evidence="1 2">
    <name type="scientific">Rubus argutus</name>
    <name type="common">Southern blackberry</name>
    <dbReference type="NCBI Taxonomy" id="59490"/>
    <lineage>
        <taxon>Eukaryota</taxon>
        <taxon>Viridiplantae</taxon>
        <taxon>Streptophyta</taxon>
        <taxon>Embryophyta</taxon>
        <taxon>Tracheophyta</taxon>
        <taxon>Spermatophyta</taxon>
        <taxon>Magnoliopsida</taxon>
        <taxon>eudicotyledons</taxon>
        <taxon>Gunneridae</taxon>
        <taxon>Pentapetalae</taxon>
        <taxon>rosids</taxon>
        <taxon>fabids</taxon>
        <taxon>Rosales</taxon>
        <taxon>Rosaceae</taxon>
        <taxon>Rosoideae</taxon>
        <taxon>Rosoideae incertae sedis</taxon>
        <taxon>Rubus</taxon>
    </lineage>
</organism>
<evidence type="ECO:0008006" key="3">
    <source>
        <dbReference type="Google" id="ProtNLM"/>
    </source>
</evidence>
<reference evidence="1 2" key="1">
    <citation type="journal article" date="2023" name="G3 (Bethesda)">
        <title>A chromosome-length genome assembly and annotation of blackberry (Rubus argutus, cv. 'Hillquist').</title>
        <authorList>
            <person name="Bruna T."/>
            <person name="Aryal R."/>
            <person name="Dudchenko O."/>
            <person name="Sargent D.J."/>
            <person name="Mead D."/>
            <person name="Buti M."/>
            <person name="Cavallini A."/>
            <person name="Hytonen T."/>
            <person name="Andres J."/>
            <person name="Pham M."/>
            <person name="Weisz D."/>
            <person name="Mascagni F."/>
            <person name="Usai G."/>
            <person name="Natali L."/>
            <person name="Bassil N."/>
            <person name="Fernandez G.E."/>
            <person name="Lomsadze A."/>
            <person name="Armour M."/>
            <person name="Olukolu B."/>
            <person name="Poorten T."/>
            <person name="Britton C."/>
            <person name="Davik J."/>
            <person name="Ashrafi H."/>
            <person name="Aiden E.L."/>
            <person name="Borodovsky M."/>
            <person name="Worthington M."/>
        </authorList>
    </citation>
    <scope>NUCLEOTIDE SEQUENCE [LARGE SCALE GENOMIC DNA]</scope>
    <source>
        <strain evidence="1">PI 553951</strain>
    </source>
</reference>
<dbReference type="EMBL" id="JBEDUW010000004">
    <property type="protein sequence ID" value="KAK9931813.1"/>
    <property type="molecule type" value="Genomic_DNA"/>
</dbReference>
<dbReference type="AlphaFoldDB" id="A0AAW1X721"/>
<gene>
    <name evidence="1" type="ORF">M0R45_019074</name>
</gene>
<dbReference type="Proteomes" id="UP001457282">
    <property type="component" value="Unassembled WGS sequence"/>
</dbReference>
<dbReference type="SUPFAM" id="SSF56219">
    <property type="entry name" value="DNase I-like"/>
    <property type="match status" value="1"/>
</dbReference>
<dbReference type="PANTHER" id="PTHR33710:SF77">
    <property type="entry name" value="DNASE I-LIKE SUPERFAMILY PROTEIN"/>
    <property type="match status" value="1"/>
</dbReference>
<evidence type="ECO:0000313" key="2">
    <source>
        <dbReference type="Proteomes" id="UP001457282"/>
    </source>
</evidence>
<accession>A0AAW1X721</accession>